<evidence type="ECO:0000256" key="5">
    <source>
        <dbReference type="ARBA" id="ARBA00023002"/>
    </source>
</evidence>
<keyword evidence="6" id="KW-0408">Iron</keyword>
<comment type="similarity">
    <text evidence="1">Belongs to the GMC oxidoreductase family.</text>
</comment>
<keyword evidence="7" id="KW-0411">Iron-sulfur</keyword>
<dbReference type="InterPro" id="IPR017900">
    <property type="entry name" value="4Fe4S_Fe_S_CS"/>
</dbReference>
<evidence type="ECO:0000256" key="1">
    <source>
        <dbReference type="ARBA" id="ARBA00010790"/>
    </source>
</evidence>
<accession>A0ABR5A7I9</accession>
<keyword evidence="3" id="KW-0479">Metal-binding</keyword>
<dbReference type="InterPro" id="IPR012132">
    <property type="entry name" value="GMC_OxRdtase"/>
</dbReference>
<evidence type="ECO:0000256" key="7">
    <source>
        <dbReference type="ARBA" id="ARBA00023014"/>
    </source>
</evidence>
<evidence type="ECO:0000256" key="3">
    <source>
        <dbReference type="ARBA" id="ARBA00022723"/>
    </source>
</evidence>
<dbReference type="Pfam" id="PF05199">
    <property type="entry name" value="GMC_oxred_C"/>
    <property type="match status" value="1"/>
</dbReference>
<keyword evidence="5" id="KW-0560">Oxidoreductase</keyword>
<dbReference type="PANTHER" id="PTHR46056:SF12">
    <property type="entry name" value="LONG-CHAIN-ALCOHOL OXIDASE"/>
    <property type="match status" value="1"/>
</dbReference>
<dbReference type="InterPro" id="IPR036188">
    <property type="entry name" value="FAD/NAD-bd_sf"/>
</dbReference>
<keyword evidence="4" id="KW-0274">FAD</keyword>
<dbReference type="Proteomes" id="UP000054526">
    <property type="component" value="Unassembled WGS sequence"/>
</dbReference>
<dbReference type="EMBL" id="JXAL01000003">
    <property type="protein sequence ID" value="KIL36999.1"/>
    <property type="molecule type" value="Genomic_DNA"/>
</dbReference>
<evidence type="ECO:0000313" key="9">
    <source>
        <dbReference type="EMBL" id="KIL36999.1"/>
    </source>
</evidence>
<dbReference type="InterPro" id="IPR007867">
    <property type="entry name" value="GMC_OxRtase_C"/>
</dbReference>
<evidence type="ECO:0000259" key="8">
    <source>
        <dbReference type="PROSITE" id="PS51379"/>
    </source>
</evidence>
<name>A0ABR5A7I9_9BACL</name>
<evidence type="ECO:0000256" key="6">
    <source>
        <dbReference type="ARBA" id="ARBA00023004"/>
    </source>
</evidence>
<protein>
    <recommendedName>
        <fullName evidence="8">4Fe-4S ferredoxin-type domain-containing protein</fullName>
    </recommendedName>
</protein>
<dbReference type="InterPro" id="IPR000172">
    <property type="entry name" value="GMC_OxRdtase_N"/>
</dbReference>
<dbReference type="SUPFAM" id="SSF54373">
    <property type="entry name" value="FAD-linked reductases, C-terminal domain"/>
    <property type="match status" value="1"/>
</dbReference>
<dbReference type="InterPro" id="IPR017896">
    <property type="entry name" value="4Fe4S_Fe-S-bd"/>
</dbReference>
<dbReference type="Pfam" id="PF00732">
    <property type="entry name" value="GMC_oxred_N"/>
    <property type="match status" value="1"/>
</dbReference>
<proteinExistence type="inferred from homology"/>
<dbReference type="PIRSF" id="PIRSF000137">
    <property type="entry name" value="Alcohol_oxidase"/>
    <property type="match status" value="1"/>
</dbReference>
<comment type="caution">
    <text evidence="9">The sequence shown here is derived from an EMBL/GenBank/DDBJ whole genome shotgun (WGS) entry which is preliminary data.</text>
</comment>
<dbReference type="PROSITE" id="PS51379">
    <property type="entry name" value="4FE4S_FER_2"/>
    <property type="match status" value="1"/>
</dbReference>
<dbReference type="Gene3D" id="3.50.50.60">
    <property type="entry name" value="FAD/NAD(P)-binding domain"/>
    <property type="match status" value="2"/>
</dbReference>
<keyword evidence="2" id="KW-0285">Flavoprotein</keyword>
<sequence>MLNESADVLIVGAGACGGLVAKELSGRGFSVVVLEGGKSYNPAVDLANSEANSAKIQWAEPRVYAGKDQVVPKTGVGVGGGTLTWLGVMPRFHRADFRTRTLEGVGEDWPISYEDLSPYYAKVERDFGLAGECGPFAPESYSLPMPAHRMSWHAQVLARGARRAGAHPFAPPIAINSEEYGGRPACIYCGWCGSGCPTGAKATSQGTYLAQAEAAGTRVISEAFVHRVDYDEALGRVTGVHYLAADGREHELRARIVILSAHAVETPRLLLMSAGPSFPDGLANSSGTVGKYLLSHPTWQVFGTFDEPVNAYKGIQMGQVMVQDYYKPDPRNDYARGYVLISYMMTPITYANLSGDFVGPELKRFLHDYPYTAAWWAHAEGLPSENNTVTLDPEVKDKRGLPVARIEIEWQENDIKVAAAARDKAAELMELSGARKVRIGLNYGAHAMGTCRMGDDRQTSVVNGYGQTHDIKNLFICDTSVFVTGGGLNPTLTAMAIAGRSADYIASQARRGEL</sequence>
<dbReference type="PROSITE" id="PS00198">
    <property type="entry name" value="4FE4S_FER_1"/>
    <property type="match status" value="1"/>
</dbReference>
<evidence type="ECO:0000256" key="4">
    <source>
        <dbReference type="ARBA" id="ARBA00022827"/>
    </source>
</evidence>
<dbReference type="SUPFAM" id="SSF51905">
    <property type="entry name" value="FAD/NAD(P)-binding domain"/>
    <property type="match status" value="1"/>
</dbReference>
<reference evidence="9 10" key="1">
    <citation type="submission" date="2014-12" db="EMBL/GenBank/DDBJ databases">
        <title>Draft genome sequence of Cohnella kolymensis strain B-2846.</title>
        <authorList>
            <person name="Karlyshev A.V."/>
            <person name="Kudryashova E.B."/>
        </authorList>
    </citation>
    <scope>NUCLEOTIDE SEQUENCE [LARGE SCALE GENOMIC DNA]</scope>
    <source>
        <strain evidence="9 10">VKM B-2846</strain>
    </source>
</reference>
<evidence type="ECO:0000313" key="10">
    <source>
        <dbReference type="Proteomes" id="UP000054526"/>
    </source>
</evidence>
<dbReference type="RefSeq" id="WP_041060309.1">
    <property type="nucleotide sequence ID" value="NZ_JXAL01000003.1"/>
</dbReference>
<dbReference type="PANTHER" id="PTHR46056">
    <property type="entry name" value="LONG-CHAIN-ALCOHOL OXIDASE"/>
    <property type="match status" value="1"/>
</dbReference>
<organism evidence="9 10">
    <name type="scientific">Cohnella kolymensis</name>
    <dbReference type="NCBI Taxonomy" id="1590652"/>
    <lineage>
        <taxon>Bacteria</taxon>
        <taxon>Bacillati</taxon>
        <taxon>Bacillota</taxon>
        <taxon>Bacilli</taxon>
        <taxon>Bacillales</taxon>
        <taxon>Paenibacillaceae</taxon>
        <taxon>Cohnella</taxon>
    </lineage>
</organism>
<keyword evidence="10" id="KW-1185">Reference proteome</keyword>
<evidence type="ECO:0000256" key="2">
    <source>
        <dbReference type="ARBA" id="ARBA00022630"/>
    </source>
</evidence>
<feature type="domain" description="4Fe-4S ferredoxin-type" evidence="8">
    <location>
        <begin position="171"/>
        <end position="206"/>
    </location>
</feature>
<gene>
    <name evidence="9" type="ORF">SD71_04760</name>
</gene>